<gene>
    <name evidence="3" type="ORF">LF1_18730</name>
</gene>
<feature type="signal peptide" evidence="2">
    <location>
        <begin position="1"/>
        <end position="26"/>
    </location>
</feature>
<feature type="chain" id="PRO_5022868788" description="Chromosome partition protein Smc" evidence="2">
    <location>
        <begin position="27"/>
        <end position="165"/>
    </location>
</feature>
<evidence type="ECO:0000256" key="1">
    <source>
        <dbReference type="SAM" id="Coils"/>
    </source>
</evidence>
<keyword evidence="4" id="KW-1185">Reference proteome</keyword>
<keyword evidence="2" id="KW-0732">Signal</keyword>
<dbReference type="Proteomes" id="UP000322699">
    <property type="component" value="Unassembled WGS sequence"/>
</dbReference>
<proteinExistence type="predicted"/>
<protein>
    <recommendedName>
        <fullName evidence="5">Chromosome partition protein Smc</fullName>
    </recommendedName>
</protein>
<keyword evidence="1" id="KW-0175">Coiled coil</keyword>
<reference evidence="3 4" key="1">
    <citation type="submission" date="2019-08" db="EMBL/GenBank/DDBJ databases">
        <title>Deep-cultivation of Planctomycetes and their phenomic and genomic characterization uncovers novel biology.</title>
        <authorList>
            <person name="Wiegand S."/>
            <person name="Jogler M."/>
            <person name="Boedeker C."/>
            <person name="Pinto D."/>
            <person name="Vollmers J."/>
            <person name="Rivas-Marin E."/>
            <person name="Kohn T."/>
            <person name="Peeters S.H."/>
            <person name="Heuer A."/>
            <person name="Rast P."/>
            <person name="Oberbeckmann S."/>
            <person name="Bunk B."/>
            <person name="Jeske O."/>
            <person name="Meyerdierks A."/>
            <person name="Storesund J.E."/>
            <person name="Kallscheuer N."/>
            <person name="Luecker S."/>
            <person name="Lage O.M."/>
            <person name="Pohl T."/>
            <person name="Merkel B.J."/>
            <person name="Hornburger P."/>
            <person name="Mueller R.-W."/>
            <person name="Bruemmer F."/>
            <person name="Labrenz M."/>
            <person name="Spormann A.M."/>
            <person name="Op Den Camp H."/>
            <person name="Overmann J."/>
            <person name="Amann R."/>
            <person name="Jetten M.S.M."/>
            <person name="Mascher T."/>
            <person name="Medema M.H."/>
            <person name="Devos D.P."/>
            <person name="Kaster A.-K."/>
            <person name="Ovreas L."/>
            <person name="Rohde M."/>
            <person name="Galperin M.Y."/>
            <person name="Jogler C."/>
        </authorList>
    </citation>
    <scope>NUCLEOTIDE SEQUENCE [LARGE SCALE GENOMIC DNA]</scope>
    <source>
        <strain evidence="3 4">LF1</strain>
    </source>
</reference>
<accession>A0A5B1CGK5</accession>
<dbReference type="EMBL" id="VRLW01000001">
    <property type="protein sequence ID" value="KAA1259341.1"/>
    <property type="molecule type" value="Genomic_DNA"/>
</dbReference>
<comment type="caution">
    <text evidence="3">The sequence shown here is derived from an EMBL/GenBank/DDBJ whole genome shotgun (WGS) entry which is preliminary data.</text>
</comment>
<organism evidence="3 4">
    <name type="scientific">Rubripirellula obstinata</name>
    <dbReference type="NCBI Taxonomy" id="406547"/>
    <lineage>
        <taxon>Bacteria</taxon>
        <taxon>Pseudomonadati</taxon>
        <taxon>Planctomycetota</taxon>
        <taxon>Planctomycetia</taxon>
        <taxon>Pirellulales</taxon>
        <taxon>Pirellulaceae</taxon>
        <taxon>Rubripirellula</taxon>
    </lineage>
</organism>
<dbReference type="RefSeq" id="WP_149752700.1">
    <property type="nucleotide sequence ID" value="NZ_LWSK01000054.1"/>
</dbReference>
<dbReference type="AlphaFoldDB" id="A0A5B1CGK5"/>
<name>A0A5B1CGK5_9BACT</name>
<sequence length="165" mass="18326" precursor="true">MSWINRTIFHVAGMLFASAVALSATAEDRFSGDVRVAGTLSAREVRVANETVATEKTLEKLHKEILAEVVSEISSKLKFRSNTAEMRTFADQITKSVVANIGNSSKALDNLRRELDASKKSAASQVKELHRTVATLQSEQQAAERELASVKREIAEIRRELSRRR</sequence>
<evidence type="ECO:0000313" key="4">
    <source>
        <dbReference type="Proteomes" id="UP000322699"/>
    </source>
</evidence>
<evidence type="ECO:0000256" key="2">
    <source>
        <dbReference type="SAM" id="SignalP"/>
    </source>
</evidence>
<feature type="coiled-coil region" evidence="1">
    <location>
        <begin position="108"/>
        <end position="160"/>
    </location>
</feature>
<evidence type="ECO:0008006" key="5">
    <source>
        <dbReference type="Google" id="ProtNLM"/>
    </source>
</evidence>
<evidence type="ECO:0000313" key="3">
    <source>
        <dbReference type="EMBL" id="KAA1259341.1"/>
    </source>
</evidence>